<dbReference type="Gene3D" id="3.40.50.720">
    <property type="entry name" value="NAD(P)-binding Rossmann-like Domain"/>
    <property type="match status" value="1"/>
</dbReference>
<dbReference type="AlphaFoldDB" id="A0A3B0W063"/>
<dbReference type="EMBL" id="UOFA01000243">
    <property type="protein sequence ID" value="VAW45940.1"/>
    <property type="molecule type" value="Genomic_DNA"/>
</dbReference>
<dbReference type="GO" id="GO:0008202">
    <property type="term" value="P:steroid metabolic process"/>
    <property type="evidence" value="ECO:0007669"/>
    <property type="project" value="TreeGrafter"/>
</dbReference>
<protein>
    <recommendedName>
        <fullName evidence="2">3-oxoacyl-[acyl-carrier-protein] reductase</fullName>
    </recommendedName>
</protein>
<dbReference type="CDD" id="cd05374">
    <property type="entry name" value="17beta-HSD-like_SDR_c"/>
    <property type="match status" value="1"/>
</dbReference>
<dbReference type="PANTHER" id="PTHR43313:SF1">
    <property type="entry name" value="3BETA-HYDROXYSTEROID DEHYDROGENASE DHS-16"/>
    <property type="match status" value="1"/>
</dbReference>
<reference evidence="1" key="1">
    <citation type="submission" date="2018-06" db="EMBL/GenBank/DDBJ databases">
        <authorList>
            <person name="Zhirakovskaya E."/>
        </authorList>
    </citation>
    <scope>NUCLEOTIDE SEQUENCE</scope>
</reference>
<feature type="non-terminal residue" evidence="1">
    <location>
        <position position="331"/>
    </location>
</feature>
<name>A0A3B0W063_9ZZZZ</name>
<dbReference type="PRINTS" id="PR00080">
    <property type="entry name" value="SDRFAMILY"/>
</dbReference>
<evidence type="ECO:0008006" key="2">
    <source>
        <dbReference type="Google" id="ProtNLM"/>
    </source>
</evidence>
<dbReference type="InterPro" id="IPR020904">
    <property type="entry name" value="Sc_DH/Rdtase_CS"/>
</dbReference>
<dbReference type="Pfam" id="PF00106">
    <property type="entry name" value="adh_short"/>
    <property type="match status" value="1"/>
</dbReference>
<gene>
    <name evidence="1" type="ORF">MNBD_GAMMA02-1471</name>
</gene>
<dbReference type="PANTHER" id="PTHR43313">
    <property type="entry name" value="SHORT-CHAIN DEHYDROGENASE/REDUCTASE FAMILY 9C"/>
    <property type="match status" value="1"/>
</dbReference>
<sequence length="331" mass="36583">MSFTVRHKTGPQFYAFHKHIDNENHMKQIILITLLAISGLSMADEKRLAQGQQPYVQQKAVLITGASSGLGLAMAEKLAAEGFYVYAGARKQQDIHKLNQKNNMQGIRLDVTIQTDIDEAVKTIEKAGRGLYGLVNNAGVTVLEPLIEVSEESMQFQMDVNLFGPYRVTKAFAPMIIKSQGRIASVSSLLGVITGAITGPYSMSKHAIEAFSDALAAEMKKFNVQVSVIEPGNYNSQVIKSMRLRMQKEASSDVSSLYLEEQERLKQFIPADRSGFKKPDDVALAVFDAMTAITPKKRYLVAPVKKEADMTIRGALRRVVQLNQGHVYSLT</sequence>
<accession>A0A3B0W063</accession>
<dbReference type="PRINTS" id="PR00081">
    <property type="entry name" value="GDHRDH"/>
</dbReference>
<dbReference type="InterPro" id="IPR036291">
    <property type="entry name" value="NAD(P)-bd_dom_sf"/>
</dbReference>
<dbReference type="InterPro" id="IPR002347">
    <property type="entry name" value="SDR_fam"/>
</dbReference>
<evidence type="ECO:0000313" key="1">
    <source>
        <dbReference type="EMBL" id="VAW45940.1"/>
    </source>
</evidence>
<dbReference type="GO" id="GO:0016491">
    <property type="term" value="F:oxidoreductase activity"/>
    <property type="evidence" value="ECO:0007669"/>
    <property type="project" value="TreeGrafter"/>
</dbReference>
<proteinExistence type="predicted"/>
<dbReference type="SUPFAM" id="SSF51735">
    <property type="entry name" value="NAD(P)-binding Rossmann-fold domains"/>
    <property type="match status" value="1"/>
</dbReference>
<organism evidence="1">
    <name type="scientific">hydrothermal vent metagenome</name>
    <dbReference type="NCBI Taxonomy" id="652676"/>
    <lineage>
        <taxon>unclassified sequences</taxon>
        <taxon>metagenomes</taxon>
        <taxon>ecological metagenomes</taxon>
    </lineage>
</organism>
<dbReference type="PROSITE" id="PS00061">
    <property type="entry name" value="ADH_SHORT"/>
    <property type="match status" value="1"/>
</dbReference>